<comment type="caution">
    <text evidence="4">The sequence shown here is derived from an EMBL/GenBank/DDBJ whole genome shotgun (WGS) entry which is preliminary data.</text>
</comment>
<name>A0A5N6KQL3_9ROSI</name>
<dbReference type="PANTHER" id="PTHR10039:SF5">
    <property type="entry name" value="NACHT DOMAIN-CONTAINING PROTEIN"/>
    <property type="match status" value="1"/>
</dbReference>
<protein>
    <recommendedName>
        <fullName evidence="6">NACHT domain-containing protein</fullName>
    </recommendedName>
</protein>
<dbReference type="Proteomes" id="UP000327013">
    <property type="component" value="Unassembled WGS sequence"/>
</dbReference>
<sequence length="926" mass="104422">MDPISLASSIITFIDFATKLFAAGHSLYRSTDGLSAQNADLTHSLDRLDALYADLSKPPALISAAEQDRSGTGSSAGEVELCRLAAECAGTATQLRAALEKIAVKPGSVRSAVVGTVRSVFDGEVKRCEGRMERINADFQRYMSAVLLDRQSSMSKFLVKLADEHRHFGLEGQRQVNNLRDDLVDLMEKSRDDVGGRLQEVQDVCESMKQLLLSGQEMAAQHRLLKSLHFAGMRERRNNIFDTHEDTYEWIFDSSHADLDLGFAEWLRTGSGVYWITGNPGAGKSTMMKHIYQHERSITLLEEWARPNRLITGSFFFWSSGSKMGKSLEGLLRSMTFEILQQCPELVSCISENHEQDFHWTEHSSHYLGTNWSKSKLVLVLRAFALQTDAKRRFCIFIDGMDEFEGGDLEVSKVLSEIVSWGTFKLCLSSRPHVTFKAVFGNDSRLVLELHQHSRLDIRKYAADLLNIDTCNTKARLQPGIEALDGVRGPKTMFSFTRDEARLLLDLITSMADGVFLWVYLVINKIQESIYNCDTLEEIRAILDNVPQGLDAYLNTMLDSIPQSYWSDSSKIFLICMHDGFGEMPLLAFQSIAPLPNESLTLDNLEAWKERAAKRLTARSAGFLSTTRSYSTDGSEIEICVQFAHRTMSDFLCEQKSLDKIISRVDPAFDICYTICSSLTNRLPEIFLTGGAVGDPTHKIWHAIDSARKRTGDIPVWIFDEANAKLASAAAQFPDLVTDLRVEILSFAWNSDFIYLNHAWRRDSEYVNALLLDVGFPQRPLEIALRDDLTHWPTKSTVDWLLEHGADPNKSTGVDRGTVWTLFLESMVENNGNRIRKHHPNLFCGLSRGSSYPLLLMESMIHANADLHCTVPYVLNGREHAYSLTEFVDAVLPREDAIRVKRVITEENHRRAQVAIMQRAQWSGWS</sequence>
<reference evidence="4 5" key="1">
    <citation type="submission" date="2019-06" db="EMBL/GenBank/DDBJ databases">
        <title>A chromosomal-level reference genome of Carpinus fangiana (Coryloideae, Betulaceae).</title>
        <authorList>
            <person name="Yang X."/>
            <person name="Wang Z."/>
            <person name="Zhang L."/>
            <person name="Hao G."/>
            <person name="Liu J."/>
            <person name="Yang Y."/>
        </authorList>
    </citation>
    <scope>NUCLEOTIDE SEQUENCE [LARGE SCALE GENOMIC DNA]</scope>
    <source>
        <strain evidence="4">Cfa_2016G</strain>
        <tissue evidence="4">Leaf</tissue>
    </source>
</reference>
<evidence type="ECO:0000256" key="1">
    <source>
        <dbReference type="ARBA" id="ARBA00022737"/>
    </source>
</evidence>
<dbReference type="Pfam" id="PF24883">
    <property type="entry name" value="NPHP3_N"/>
    <property type="match status" value="1"/>
</dbReference>
<gene>
    <name evidence="4" type="ORF">FH972_021752</name>
</gene>
<dbReference type="PANTHER" id="PTHR10039">
    <property type="entry name" value="AMELOGENIN"/>
    <property type="match status" value="1"/>
</dbReference>
<evidence type="ECO:0000313" key="5">
    <source>
        <dbReference type="Proteomes" id="UP000327013"/>
    </source>
</evidence>
<dbReference type="OrthoDB" id="443402at2759"/>
<proteinExistence type="predicted"/>
<keyword evidence="1" id="KW-0677">Repeat</keyword>
<dbReference type="InterPro" id="IPR056693">
    <property type="entry name" value="DUF7791"/>
</dbReference>
<evidence type="ECO:0000313" key="4">
    <source>
        <dbReference type="EMBL" id="KAB8338808.1"/>
    </source>
</evidence>
<dbReference type="Pfam" id="PF25053">
    <property type="entry name" value="DUF7791"/>
    <property type="match status" value="1"/>
</dbReference>
<dbReference type="SUPFAM" id="SSF52540">
    <property type="entry name" value="P-loop containing nucleoside triphosphate hydrolases"/>
    <property type="match status" value="1"/>
</dbReference>
<dbReference type="InterPro" id="IPR056884">
    <property type="entry name" value="NPHP3-like_N"/>
</dbReference>
<accession>A0A5N6KQL3</accession>
<evidence type="ECO:0000259" key="3">
    <source>
        <dbReference type="Pfam" id="PF25053"/>
    </source>
</evidence>
<dbReference type="AlphaFoldDB" id="A0A5N6KQL3"/>
<feature type="domain" description="Nephrocystin 3-like N-terminal" evidence="2">
    <location>
        <begin position="247"/>
        <end position="431"/>
    </location>
</feature>
<dbReference type="Gene3D" id="3.40.50.300">
    <property type="entry name" value="P-loop containing nucleotide triphosphate hydrolases"/>
    <property type="match status" value="1"/>
</dbReference>
<organism evidence="4 5">
    <name type="scientific">Carpinus fangiana</name>
    <dbReference type="NCBI Taxonomy" id="176857"/>
    <lineage>
        <taxon>Eukaryota</taxon>
        <taxon>Viridiplantae</taxon>
        <taxon>Streptophyta</taxon>
        <taxon>Embryophyta</taxon>
        <taxon>Tracheophyta</taxon>
        <taxon>Spermatophyta</taxon>
        <taxon>Magnoliopsida</taxon>
        <taxon>eudicotyledons</taxon>
        <taxon>Gunneridae</taxon>
        <taxon>Pentapetalae</taxon>
        <taxon>rosids</taxon>
        <taxon>fabids</taxon>
        <taxon>Fagales</taxon>
        <taxon>Betulaceae</taxon>
        <taxon>Carpinus</taxon>
    </lineage>
</organism>
<dbReference type="InterPro" id="IPR027417">
    <property type="entry name" value="P-loop_NTPase"/>
</dbReference>
<dbReference type="EMBL" id="VIBQ01000010">
    <property type="protein sequence ID" value="KAB8338808.1"/>
    <property type="molecule type" value="Genomic_DNA"/>
</dbReference>
<feature type="domain" description="DUF7791" evidence="3">
    <location>
        <begin position="601"/>
        <end position="679"/>
    </location>
</feature>
<keyword evidence="5" id="KW-1185">Reference proteome</keyword>
<evidence type="ECO:0008006" key="6">
    <source>
        <dbReference type="Google" id="ProtNLM"/>
    </source>
</evidence>
<evidence type="ECO:0000259" key="2">
    <source>
        <dbReference type="Pfam" id="PF24883"/>
    </source>
</evidence>